<keyword evidence="2" id="KW-0812">Transmembrane</keyword>
<dbReference type="OrthoDB" id="9803916at2"/>
<dbReference type="Pfam" id="PF12706">
    <property type="entry name" value="Lactamase_B_2"/>
    <property type="match status" value="1"/>
</dbReference>
<dbReference type="InterPro" id="IPR044094">
    <property type="entry name" value="AtsA-like_MBL-fold"/>
</dbReference>
<dbReference type="EMBL" id="WIOL01000003">
    <property type="protein sequence ID" value="MQT17350.1"/>
    <property type="molecule type" value="Genomic_DNA"/>
</dbReference>
<evidence type="ECO:0000256" key="1">
    <source>
        <dbReference type="ARBA" id="ARBA00022801"/>
    </source>
</evidence>
<dbReference type="PANTHER" id="PTHR46018">
    <property type="entry name" value="ZINC PHOSPHODIESTERASE ELAC PROTEIN 1"/>
    <property type="match status" value="1"/>
</dbReference>
<reference evidence="4 5" key="1">
    <citation type="submission" date="2019-09" db="EMBL/GenBank/DDBJ databases">
        <title>Polymorphobacter sp. isolated from a lake in China.</title>
        <authorList>
            <person name="Liu Z."/>
        </authorList>
    </citation>
    <scope>NUCLEOTIDE SEQUENCE [LARGE SCALE GENOMIC DNA]</scope>
    <source>
        <strain evidence="4 5">D40P</strain>
    </source>
</reference>
<keyword evidence="2" id="KW-0472">Membrane</keyword>
<feature type="domain" description="Metallo-beta-lactamase" evidence="3">
    <location>
        <begin position="76"/>
        <end position="277"/>
    </location>
</feature>
<evidence type="ECO:0000256" key="2">
    <source>
        <dbReference type="SAM" id="Phobius"/>
    </source>
</evidence>
<protein>
    <submittedName>
        <fullName evidence="4">MBL fold metallo-hydrolase</fullName>
    </submittedName>
</protein>
<dbReference type="Proteomes" id="UP000481327">
    <property type="component" value="Unassembled WGS sequence"/>
</dbReference>
<name>A0A7C9GQ87_9SPHN</name>
<dbReference type="SMART" id="SM00849">
    <property type="entry name" value="Lactamase_B"/>
    <property type="match status" value="1"/>
</dbReference>
<organism evidence="4 5">
    <name type="scientific">Sandarakinorhabdus fusca</name>
    <dbReference type="NCBI Taxonomy" id="1439888"/>
    <lineage>
        <taxon>Bacteria</taxon>
        <taxon>Pseudomonadati</taxon>
        <taxon>Pseudomonadota</taxon>
        <taxon>Alphaproteobacteria</taxon>
        <taxon>Sphingomonadales</taxon>
        <taxon>Sphingosinicellaceae</taxon>
        <taxon>Sandarakinorhabdus</taxon>
    </lineage>
</organism>
<feature type="transmembrane region" description="Helical" evidence="2">
    <location>
        <begin position="12"/>
        <end position="30"/>
    </location>
</feature>
<dbReference type="Gene3D" id="3.60.15.10">
    <property type="entry name" value="Ribonuclease Z/Hydroxyacylglutathione hydrolase-like"/>
    <property type="match status" value="1"/>
</dbReference>
<dbReference type="SUPFAM" id="SSF56281">
    <property type="entry name" value="Metallo-hydrolase/oxidoreductase"/>
    <property type="match status" value="1"/>
</dbReference>
<dbReference type="InterPro" id="IPR036866">
    <property type="entry name" value="RibonucZ/Hydroxyglut_hydro"/>
</dbReference>
<dbReference type="CDD" id="cd07719">
    <property type="entry name" value="arylsulfatase_AtsA-like_MBL-fold"/>
    <property type="match status" value="1"/>
</dbReference>
<proteinExistence type="predicted"/>
<dbReference type="InterPro" id="IPR001279">
    <property type="entry name" value="Metallo-B-lactamas"/>
</dbReference>
<dbReference type="GO" id="GO:0042781">
    <property type="term" value="F:3'-tRNA processing endoribonuclease activity"/>
    <property type="evidence" value="ECO:0007669"/>
    <property type="project" value="TreeGrafter"/>
</dbReference>
<keyword evidence="1 4" id="KW-0378">Hydrolase</keyword>
<gene>
    <name evidence="4" type="ORF">F3168_08750</name>
</gene>
<evidence type="ECO:0000313" key="5">
    <source>
        <dbReference type="Proteomes" id="UP000481327"/>
    </source>
</evidence>
<keyword evidence="5" id="KW-1185">Reference proteome</keyword>
<dbReference type="PANTHER" id="PTHR46018:SF2">
    <property type="entry name" value="ZINC PHOSPHODIESTERASE ELAC PROTEIN 1"/>
    <property type="match status" value="1"/>
</dbReference>
<dbReference type="AlphaFoldDB" id="A0A7C9GQ87"/>
<evidence type="ECO:0000313" key="4">
    <source>
        <dbReference type="EMBL" id="MQT17350.1"/>
    </source>
</evidence>
<comment type="caution">
    <text evidence="4">The sequence shown here is derived from an EMBL/GenBank/DDBJ whole genome shotgun (WGS) entry which is preliminary data.</text>
</comment>
<evidence type="ECO:0000259" key="3">
    <source>
        <dbReference type="SMART" id="SM00849"/>
    </source>
</evidence>
<sequence>MGKAGWRTIGAVMIGVMAIIAAAGLGVWLFQPQLGTLLLTRVAQERAGRDATAGLPDGLHVILCGTGSPLPDPTRAGPCTMIIAGRHIYVVDAGEGAARNLLLMGLPTGRIDRLFLTHFHSDHIDGMGPMLLMRWSARPNLSPLPVAGPTGVEAVVAGFNQAYARDNGYRTAHHGAAIMPPGGAGGVAMPFAFGAAPVVVLDDQDVRVTAFPVDHGPVSPAVGYRFDYKGRSVVISGDTAPSPSVAAAARGADLLVHEALQPALVARLTDALVARGVANTAQVTRDILNYHSSPEQAADAARTAGARQLVLNHVVPPMPFRFAYPAFLGDAARRFDGPITVGEDGMIFTLPANGTATTAGRLM</sequence>
<dbReference type="RefSeq" id="WP_152577826.1">
    <property type="nucleotide sequence ID" value="NZ_JAATJI010000002.1"/>
</dbReference>
<keyword evidence="2" id="KW-1133">Transmembrane helix</keyword>
<accession>A0A7C9GQ87</accession>